<sequence length="220" mass="23769">MNVATPVLQSCLGVVLAGGKSSRMGQNKAKLQRHNQDMLSYSKSVLTGAGCSQVVVSGGEHGIDDLVANLGPLGGIQSIISQCQPQALLILPVDLPLMTATELSALKQAGELSQRACYFNDHYLPLYLPVNAFVAQFFQQRLTQALNKTVARNNHAPSRANGELGKQKRNLSGPSVRSLLAQVPHTVLAPKNSQTLFNTNTPEQWQQATHLLSLQRKSHV</sequence>
<feature type="region of interest" description="Disordered" evidence="8">
    <location>
        <begin position="151"/>
        <end position="171"/>
    </location>
</feature>
<evidence type="ECO:0000313" key="11">
    <source>
        <dbReference type="Proteomes" id="UP000199297"/>
    </source>
</evidence>
<proteinExistence type="predicted"/>
<keyword evidence="5" id="KW-0460">Magnesium</keyword>
<dbReference type="GO" id="GO:1902758">
    <property type="term" value="P:bis(molybdopterin guanine dinucleotide)molybdenum biosynthetic process"/>
    <property type="evidence" value="ECO:0007669"/>
    <property type="project" value="TreeGrafter"/>
</dbReference>
<dbReference type="OrthoDB" id="9788394at2"/>
<evidence type="ECO:0000256" key="5">
    <source>
        <dbReference type="ARBA" id="ARBA00022842"/>
    </source>
</evidence>
<dbReference type="Proteomes" id="UP000199297">
    <property type="component" value="Unassembled WGS sequence"/>
</dbReference>
<evidence type="ECO:0000256" key="1">
    <source>
        <dbReference type="ARBA" id="ARBA00022490"/>
    </source>
</evidence>
<evidence type="ECO:0000256" key="7">
    <source>
        <dbReference type="ARBA" id="ARBA00023150"/>
    </source>
</evidence>
<keyword evidence="1" id="KW-0963">Cytoplasm</keyword>
<reference evidence="11" key="1">
    <citation type="submission" date="2016-10" db="EMBL/GenBank/DDBJ databases">
        <authorList>
            <person name="Varghese N."/>
            <person name="Submissions S."/>
        </authorList>
    </citation>
    <scope>NUCLEOTIDE SEQUENCE [LARGE SCALE GENOMIC DNA]</scope>
    <source>
        <strain evidence="11">CGMCC 1.9127</strain>
    </source>
</reference>
<dbReference type="PANTHER" id="PTHR19136:SF81">
    <property type="entry name" value="MOLYBDENUM COFACTOR GUANYLYLTRANSFERASE"/>
    <property type="match status" value="1"/>
</dbReference>
<dbReference type="GO" id="GO:0046872">
    <property type="term" value="F:metal ion binding"/>
    <property type="evidence" value="ECO:0007669"/>
    <property type="project" value="UniProtKB-KW"/>
</dbReference>
<dbReference type="SUPFAM" id="SSF53448">
    <property type="entry name" value="Nucleotide-diphospho-sugar transferases"/>
    <property type="match status" value="1"/>
</dbReference>
<evidence type="ECO:0000256" key="8">
    <source>
        <dbReference type="SAM" id="MobiDB-lite"/>
    </source>
</evidence>
<protein>
    <submittedName>
        <fullName evidence="10">Molybdopterin-guanine dinucleotide biosynthesis protein A</fullName>
    </submittedName>
</protein>
<dbReference type="InterPro" id="IPR013482">
    <property type="entry name" value="Molybde_CF_guanTrfase"/>
</dbReference>
<dbReference type="PANTHER" id="PTHR19136">
    <property type="entry name" value="MOLYBDENUM COFACTOR GUANYLYLTRANSFERASE"/>
    <property type="match status" value="1"/>
</dbReference>
<evidence type="ECO:0000256" key="4">
    <source>
        <dbReference type="ARBA" id="ARBA00022741"/>
    </source>
</evidence>
<gene>
    <name evidence="10" type="ORF">SAMN05216262_102252</name>
</gene>
<evidence type="ECO:0000256" key="3">
    <source>
        <dbReference type="ARBA" id="ARBA00022723"/>
    </source>
</evidence>
<keyword evidence="11" id="KW-1185">Reference proteome</keyword>
<dbReference type="InterPro" id="IPR025877">
    <property type="entry name" value="MobA-like_NTP_Trfase"/>
</dbReference>
<dbReference type="RefSeq" id="WP_085283486.1">
    <property type="nucleotide sequence ID" value="NZ_FOBI01000002.1"/>
</dbReference>
<evidence type="ECO:0000256" key="2">
    <source>
        <dbReference type="ARBA" id="ARBA00022679"/>
    </source>
</evidence>
<keyword evidence="3" id="KW-0479">Metal-binding</keyword>
<accession>A0A1H7JLV2</accession>
<evidence type="ECO:0000259" key="9">
    <source>
        <dbReference type="Pfam" id="PF12804"/>
    </source>
</evidence>
<dbReference type="Gene3D" id="3.90.550.10">
    <property type="entry name" value="Spore Coat Polysaccharide Biosynthesis Protein SpsA, Chain A"/>
    <property type="match status" value="1"/>
</dbReference>
<keyword evidence="6" id="KW-0342">GTP-binding</keyword>
<keyword evidence="2" id="KW-0808">Transferase</keyword>
<dbReference type="STRING" id="641665.GCA_002104455_01682"/>
<organism evidence="10 11">
    <name type="scientific">Colwellia chukchiensis</name>
    <dbReference type="NCBI Taxonomy" id="641665"/>
    <lineage>
        <taxon>Bacteria</taxon>
        <taxon>Pseudomonadati</taxon>
        <taxon>Pseudomonadota</taxon>
        <taxon>Gammaproteobacteria</taxon>
        <taxon>Alteromonadales</taxon>
        <taxon>Colwelliaceae</taxon>
        <taxon>Colwellia</taxon>
    </lineage>
</organism>
<evidence type="ECO:0000256" key="6">
    <source>
        <dbReference type="ARBA" id="ARBA00023134"/>
    </source>
</evidence>
<dbReference type="CDD" id="cd02503">
    <property type="entry name" value="MobA"/>
    <property type="match status" value="1"/>
</dbReference>
<dbReference type="Pfam" id="PF12804">
    <property type="entry name" value="NTP_transf_3"/>
    <property type="match status" value="1"/>
</dbReference>
<dbReference type="GO" id="GO:0005525">
    <property type="term" value="F:GTP binding"/>
    <property type="evidence" value="ECO:0007669"/>
    <property type="project" value="UniProtKB-KW"/>
</dbReference>
<keyword evidence="4" id="KW-0547">Nucleotide-binding</keyword>
<dbReference type="AlphaFoldDB" id="A0A1H7JLV2"/>
<name>A0A1H7JLV2_9GAMM</name>
<dbReference type="GO" id="GO:0016779">
    <property type="term" value="F:nucleotidyltransferase activity"/>
    <property type="evidence" value="ECO:0007669"/>
    <property type="project" value="TreeGrafter"/>
</dbReference>
<keyword evidence="7" id="KW-0501">Molybdenum cofactor biosynthesis</keyword>
<dbReference type="InterPro" id="IPR029044">
    <property type="entry name" value="Nucleotide-diphossugar_trans"/>
</dbReference>
<feature type="domain" description="MobA-like NTP transferase" evidence="9">
    <location>
        <begin position="13"/>
        <end position="126"/>
    </location>
</feature>
<evidence type="ECO:0000313" key="10">
    <source>
        <dbReference type="EMBL" id="SEK74435.1"/>
    </source>
</evidence>
<dbReference type="EMBL" id="FOBI01000002">
    <property type="protein sequence ID" value="SEK74435.1"/>
    <property type="molecule type" value="Genomic_DNA"/>
</dbReference>